<name>A0A8T7M243_9CHLR</name>
<keyword evidence="1" id="KW-0472">Membrane</keyword>
<evidence type="ECO:0000313" key="4">
    <source>
        <dbReference type="Proteomes" id="UP000521676"/>
    </source>
</evidence>
<dbReference type="RefSeq" id="WP_341469701.1">
    <property type="nucleotide sequence ID" value="NZ_CP128399.1"/>
</dbReference>
<evidence type="ECO:0000313" key="5">
    <source>
        <dbReference type="Proteomes" id="UP001431572"/>
    </source>
</evidence>
<dbReference type="InterPro" id="IPR011990">
    <property type="entry name" value="TPR-like_helical_dom_sf"/>
</dbReference>
<feature type="transmembrane region" description="Helical" evidence="1">
    <location>
        <begin position="226"/>
        <end position="244"/>
    </location>
</feature>
<evidence type="ECO:0000256" key="1">
    <source>
        <dbReference type="SAM" id="Phobius"/>
    </source>
</evidence>
<reference evidence="2 4" key="1">
    <citation type="submission" date="2020-06" db="EMBL/GenBank/DDBJ databases">
        <title>Anoxygenic phototrophic Chloroflexota member uses a Type I reaction center.</title>
        <authorList>
            <person name="Tsuji J.M."/>
            <person name="Shaw N.A."/>
            <person name="Nagashima S."/>
            <person name="Venkiteswaran J."/>
            <person name="Schiff S.L."/>
            <person name="Hanada S."/>
            <person name="Tank M."/>
            <person name="Neufeld J.D."/>
        </authorList>
    </citation>
    <scope>NUCLEOTIDE SEQUENCE [LARGE SCALE GENOMIC DNA]</scope>
    <source>
        <strain evidence="2">L227-S17</strain>
    </source>
</reference>
<evidence type="ECO:0000313" key="2">
    <source>
        <dbReference type="EMBL" id="NWJ45951.1"/>
    </source>
</evidence>
<dbReference type="Proteomes" id="UP001431572">
    <property type="component" value="Chromosome 1"/>
</dbReference>
<keyword evidence="5" id="KW-1185">Reference proteome</keyword>
<accession>A0A8T7M243</accession>
<dbReference type="EMBL" id="CP128399">
    <property type="protein sequence ID" value="WJW67812.1"/>
    <property type="molecule type" value="Genomic_DNA"/>
</dbReference>
<dbReference type="EMBL" id="JACATZ010000001">
    <property type="protein sequence ID" value="NWJ45951.1"/>
    <property type="molecule type" value="Genomic_DNA"/>
</dbReference>
<organism evidence="2 4">
    <name type="scientific">Candidatus Chlorohelix allophototropha</name>
    <dbReference type="NCBI Taxonomy" id="3003348"/>
    <lineage>
        <taxon>Bacteria</taxon>
        <taxon>Bacillati</taxon>
        <taxon>Chloroflexota</taxon>
        <taxon>Chloroflexia</taxon>
        <taxon>Candidatus Chloroheliales</taxon>
        <taxon>Candidatus Chloroheliaceae</taxon>
        <taxon>Candidatus Chlorohelix</taxon>
    </lineage>
</organism>
<feature type="transmembrane region" description="Helical" evidence="1">
    <location>
        <begin position="200"/>
        <end position="220"/>
    </location>
</feature>
<dbReference type="SUPFAM" id="SSF48452">
    <property type="entry name" value="TPR-like"/>
    <property type="match status" value="1"/>
</dbReference>
<sequence length="249" mass="27769">MNLNTQAELESRFKQGVDLAKNGNQGEAYRIFVEITKLHPTNEQALIWRAAVSANPAETLACLELVLKINPNNERAIAGLEWAKQRMKAATSTPENPVVEPNIKPTNVQNETKAADIPYKRSRFQKQQVKFITPEPVSIEREVRKVMNQPEKKSKRASSTKKRVESEVLQAAVPRIALTISEKVRWNAQRTASSFNDTRLALRWSLLLFLMAVCLVLAGFALAQLATSLGVAALAITLLGVYLLSRSDY</sequence>
<dbReference type="Gene3D" id="1.25.40.10">
    <property type="entry name" value="Tetratricopeptide repeat domain"/>
    <property type="match status" value="1"/>
</dbReference>
<dbReference type="AlphaFoldDB" id="A0A8T7M243"/>
<evidence type="ECO:0008006" key="6">
    <source>
        <dbReference type="Google" id="ProtNLM"/>
    </source>
</evidence>
<keyword evidence="1" id="KW-0812">Transmembrane</keyword>
<protein>
    <recommendedName>
        <fullName evidence="6">Tetratricopeptide repeat protein</fullName>
    </recommendedName>
</protein>
<keyword evidence="1" id="KW-1133">Transmembrane helix</keyword>
<dbReference type="Proteomes" id="UP000521676">
    <property type="component" value="Unassembled WGS sequence"/>
</dbReference>
<gene>
    <name evidence="2" type="ORF">HXX08_08735</name>
    <name evidence="3" type="ORF">OZ401_001091</name>
</gene>
<reference evidence="3" key="2">
    <citation type="journal article" date="2024" name="Nature">
        <title>Anoxygenic phototroph of the Chloroflexota uses a type I reaction centre.</title>
        <authorList>
            <person name="Tsuji J.M."/>
            <person name="Shaw N.A."/>
            <person name="Nagashima S."/>
            <person name="Venkiteswaran J.J."/>
            <person name="Schiff S.L."/>
            <person name="Watanabe T."/>
            <person name="Fukui M."/>
            <person name="Hanada S."/>
            <person name="Tank M."/>
            <person name="Neufeld J.D."/>
        </authorList>
    </citation>
    <scope>NUCLEOTIDE SEQUENCE</scope>
    <source>
        <strain evidence="3">L227-S17</strain>
    </source>
</reference>
<proteinExistence type="predicted"/>
<evidence type="ECO:0000313" key="3">
    <source>
        <dbReference type="EMBL" id="WJW67812.1"/>
    </source>
</evidence>